<dbReference type="InterPro" id="IPR038670">
    <property type="entry name" value="HslJ-like_sf"/>
</dbReference>
<dbReference type="PROSITE" id="PS51257">
    <property type="entry name" value="PROKAR_LIPOPROTEIN"/>
    <property type="match status" value="1"/>
</dbReference>
<keyword evidence="1" id="KW-0732">Signal</keyword>
<evidence type="ECO:0000259" key="2">
    <source>
        <dbReference type="Pfam" id="PF03724"/>
    </source>
</evidence>
<evidence type="ECO:0000256" key="1">
    <source>
        <dbReference type="SAM" id="SignalP"/>
    </source>
</evidence>
<dbReference type="AlphaFoldDB" id="A0A5C6QSE8"/>
<dbReference type="PANTHER" id="PTHR35535:SF1">
    <property type="entry name" value="HEAT SHOCK PROTEIN HSLJ"/>
    <property type="match status" value="1"/>
</dbReference>
<gene>
    <name evidence="3" type="ORF">ESZ36_00725</name>
</gene>
<dbReference type="Gene3D" id="2.40.128.270">
    <property type="match status" value="1"/>
</dbReference>
<dbReference type="PANTHER" id="PTHR35535">
    <property type="entry name" value="HEAT SHOCK PROTEIN HSLJ"/>
    <property type="match status" value="1"/>
</dbReference>
<keyword evidence="4" id="KW-1185">Reference proteome</keyword>
<dbReference type="Proteomes" id="UP000321822">
    <property type="component" value="Unassembled WGS sequence"/>
</dbReference>
<proteinExistence type="predicted"/>
<feature type="domain" description="DUF306" evidence="2">
    <location>
        <begin position="32"/>
        <end position="131"/>
    </location>
</feature>
<name>A0A5C6QSE8_9GAMM</name>
<dbReference type="Pfam" id="PF03724">
    <property type="entry name" value="META"/>
    <property type="match status" value="1"/>
</dbReference>
<dbReference type="RefSeq" id="WP_146782145.1">
    <property type="nucleotide sequence ID" value="NZ_VOLT01000001.1"/>
</dbReference>
<sequence length="138" mass="14916">MKYIKRLVLLVAISTTLTACNSSSALPSPEKLPGSWVVSSIQGKPVITNSKAQLVFTEDNKLTGSASCNGISTSYSSQNNTLKIAPIATTRKMCSPSLMTQEAILLQSLSKVKRFQLHNGELSLFDQQGSLQLKAKRT</sequence>
<protein>
    <submittedName>
        <fullName evidence="3">META domain-containing protein</fullName>
    </submittedName>
</protein>
<organism evidence="3 4">
    <name type="scientific">Colwellia demingiae</name>
    <dbReference type="NCBI Taxonomy" id="89401"/>
    <lineage>
        <taxon>Bacteria</taxon>
        <taxon>Pseudomonadati</taxon>
        <taxon>Pseudomonadota</taxon>
        <taxon>Gammaproteobacteria</taxon>
        <taxon>Alteromonadales</taxon>
        <taxon>Colwelliaceae</taxon>
        <taxon>Colwellia</taxon>
    </lineage>
</organism>
<dbReference type="EMBL" id="VOLT01000001">
    <property type="protein sequence ID" value="TWX71789.1"/>
    <property type="molecule type" value="Genomic_DNA"/>
</dbReference>
<dbReference type="OrthoDB" id="5348860at2"/>
<comment type="caution">
    <text evidence="3">The sequence shown here is derived from an EMBL/GenBank/DDBJ whole genome shotgun (WGS) entry which is preliminary data.</text>
</comment>
<evidence type="ECO:0000313" key="4">
    <source>
        <dbReference type="Proteomes" id="UP000321822"/>
    </source>
</evidence>
<reference evidence="3 4" key="1">
    <citation type="submission" date="2019-07" db="EMBL/GenBank/DDBJ databases">
        <title>Genomes of sea-ice associated Colwellia species.</title>
        <authorList>
            <person name="Bowman J.P."/>
        </authorList>
    </citation>
    <scope>NUCLEOTIDE SEQUENCE [LARGE SCALE GENOMIC DNA]</scope>
    <source>
        <strain evidence="3 4">ACAM 459</strain>
    </source>
</reference>
<dbReference type="InterPro" id="IPR005184">
    <property type="entry name" value="DUF306_Meta_HslJ"/>
</dbReference>
<feature type="signal peptide" evidence="1">
    <location>
        <begin position="1"/>
        <end position="19"/>
    </location>
</feature>
<accession>A0A5C6QSE8</accession>
<evidence type="ECO:0000313" key="3">
    <source>
        <dbReference type="EMBL" id="TWX71789.1"/>
    </source>
</evidence>
<feature type="chain" id="PRO_5022906606" evidence="1">
    <location>
        <begin position="20"/>
        <end position="138"/>
    </location>
</feature>
<dbReference type="InterPro" id="IPR053147">
    <property type="entry name" value="Hsp_HslJ-like"/>
</dbReference>